<dbReference type="InParanoid" id="B2WCE7"/>
<sequence length="272" mass="29631">MASGPAMTSSAILLEASPSSPVCNGMAQVVAHSSHASPRYGQQNAPHGKKRPADSSLEHEQRLSKRFDLLNLVDNNGTRLYIPVPGSTDATLPRPPASPTSGPDPLAFVASRHSKRDRRPHHSRPQDDGMEVEDTPHRVYISDLSAELSDIESDEENPIFLSDIEKHLSKIPRHVLLGPDPKPNEHNQVVLYNVPTSLTVPEAQDNVRKAIVEARQRIRDKQANPISEPIKLDFGESNSRNTGGASSGAEPMMSDIPPTTPMEEDGDAMDID</sequence>
<gene>
    <name evidence="2" type="ORF">PTRG_07656</name>
</gene>
<reference evidence="3" key="1">
    <citation type="journal article" date="2013" name="G3 (Bethesda)">
        <title>Comparative genomics of a plant-pathogenic fungus, Pyrenophora tritici-repentis, reveals transduplication and the impact of repeat elements on pathogenicity and population divergence.</title>
        <authorList>
            <person name="Manning V.A."/>
            <person name="Pandelova I."/>
            <person name="Dhillon B."/>
            <person name="Wilhelm L.J."/>
            <person name="Goodwin S.B."/>
            <person name="Berlin A.M."/>
            <person name="Figueroa M."/>
            <person name="Freitag M."/>
            <person name="Hane J.K."/>
            <person name="Henrissat B."/>
            <person name="Holman W.H."/>
            <person name="Kodira C.D."/>
            <person name="Martin J."/>
            <person name="Oliver R.P."/>
            <person name="Robbertse B."/>
            <person name="Schackwitz W."/>
            <person name="Schwartz D.C."/>
            <person name="Spatafora J.W."/>
            <person name="Turgeon B.G."/>
            <person name="Yandava C."/>
            <person name="Young S."/>
            <person name="Zhou S."/>
            <person name="Zeng Q."/>
            <person name="Grigoriev I.V."/>
            <person name="Ma L.-J."/>
            <person name="Ciuffetti L.M."/>
        </authorList>
    </citation>
    <scope>NUCLEOTIDE SEQUENCE [LARGE SCALE GENOMIC DNA]</scope>
    <source>
        <strain evidence="3">Pt-1C-BFP</strain>
    </source>
</reference>
<dbReference type="GeneID" id="6345928"/>
<dbReference type="Pfam" id="PF20354">
    <property type="entry name" value="DUF6649"/>
    <property type="match status" value="1"/>
</dbReference>
<feature type="compositionally biased region" description="Polar residues" evidence="1">
    <location>
        <begin position="34"/>
        <end position="45"/>
    </location>
</feature>
<proteinExistence type="predicted"/>
<feature type="compositionally biased region" description="Acidic residues" evidence="1">
    <location>
        <begin position="262"/>
        <end position="272"/>
    </location>
</feature>
<protein>
    <submittedName>
        <fullName evidence="2">Uncharacterized protein</fullName>
    </submittedName>
</protein>
<feature type="region of interest" description="Disordered" evidence="1">
    <location>
        <begin position="84"/>
        <end position="134"/>
    </location>
</feature>
<dbReference type="eggNOG" id="ENOG502SANZ">
    <property type="taxonomic scope" value="Eukaryota"/>
</dbReference>
<feature type="compositionally biased region" description="Basic residues" evidence="1">
    <location>
        <begin position="112"/>
        <end position="123"/>
    </location>
</feature>
<dbReference type="OrthoDB" id="5345504at2759"/>
<feature type="region of interest" description="Disordered" evidence="1">
    <location>
        <begin position="226"/>
        <end position="272"/>
    </location>
</feature>
<accession>B2WCE7</accession>
<organism evidence="2 3">
    <name type="scientific">Pyrenophora tritici-repentis (strain Pt-1C-BFP)</name>
    <name type="common">Wheat tan spot fungus</name>
    <name type="synonym">Drechslera tritici-repentis</name>
    <dbReference type="NCBI Taxonomy" id="426418"/>
    <lineage>
        <taxon>Eukaryota</taxon>
        <taxon>Fungi</taxon>
        <taxon>Dikarya</taxon>
        <taxon>Ascomycota</taxon>
        <taxon>Pezizomycotina</taxon>
        <taxon>Dothideomycetes</taxon>
        <taxon>Pleosporomycetidae</taxon>
        <taxon>Pleosporales</taxon>
        <taxon>Pleosporineae</taxon>
        <taxon>Pleosporaceae</taxon>
        <taxon>Pyrenophora</taxon>
    </lineage>
</organism>
<dbReference type="HOGENOM" id="CLU_059580_1_0_1"/>
<dbReference type="EMBL" id="DS231622">
    <property type="protein sequence ID" value="EDU50575.1"/>
    <property type="molecule type" value="Genomic_DNA"/>
</dbReference>
<dbReference type="AlphaFoldDB" id="B2WCE7"/>
<evidence type="ECO:0000313" key="3">
    <source>
        <dbReference type="Proteomes" id="UP000001471"/>
    </source>
</evidence>
<dbReference type="OMA" id="GINVKPC"/>
<dbReference type="InterPro" id="IPR046591">
    <property type="entry name" value="DUF6649"/>
</dbReference>
<evidence type="ECO:0000313" key="2">
    <source>
        <dbReference type="EMBL" id="EDU50575.1"/>
    </source>
</evidence>
<name>B2WCE7_PYRTR</name>
<evidence type="ECO:0000256" key="1">
    <source>
        <dbReference type="SAM" id="MobiDB-lite"/>
    </source>
</evidence>
<dbReference type="STRING" id="426418.B2WCE7"/>
<dbReference type="Proteomes" id="UP000001471">
    <property type="component" value="Unassembled WGS sequence"/>
</dbReference>
<feature type="compositionally biased region" description="Basic and acidic residues" evidence="1">
    <location>
        <begin position="51"/>
        <end position="62"/>
    </location>
</feature>
<feature type="region of interest" description="Disordered" evidence="1">
    <location>
        <begin position="27"/>
        <end position="62"/>
    </location>
</feature>
<dbReference type="KEGG" id="ptrr:6345928"/>